<evidence type="ECO:0000313" key="7">
    <source>
        <dbReference type="Proteomes" id="UP000475666"/>
    </source>
</evidence>
<dbReference type="Proteomes" id="UP000475666">
    <property type="component" value="Unassembled WGS sequence"/>
</dbReference>
<feature type="non-terminal residue" evidence="6">
    <location>
        <position position="179"/>
    </location>
</feature>
<evidence type="ECO:0000259" key="5">
    <source>
        <dbReference type="Pfam" id="PF07992"/>
    </source>
</evidence>
<reference evidence="6 7" key="1">
    <citation type="submission" date="2020-01" db="EMBL/GenBank/DDBJ databases">
        <title>Insect and environment-associated Actinomycetes.</title>
        <authorList>
            <person name="Currrie C."/>
            <person name="Chevrette M."/>
            <person name="Carlson C."/>
            <person name="Stubbendieck R."/>
            <person name="Wendt-Pienkowski E."/>
        </authorList>
    </citation>
    <scope>NUCLEOTIDE SEQUENCE [LARGE SCALE GENOMIC DNA]</scope>
    <source>
        <strain evidence="6 7">SID7739</strain>
    </source>
</reference>
<comment type="cofactor">
    <cofactor evidence="1">
        <name>FAD</name>
        <dbReference type="ChEBI" id="CHEBI:57692"/>
    </cofactor>
</comment>
<evidence type="ECO:0000256" key="2">
    <source>
        <dbReference type="ARBA" id="ARBA00022630"/>
    </source>
</evidence>
<feature type="domain" description="FAD/NAD(P)-binding" evidence="5">
    <location>
        <begin position="2"/>
        <end position="178"/>
    </location>
</feature>
<dbReference type="SUPFAM" id="SSF51905">
    <property type="entry name" value="FAD/NAD(P)-binding domain"/>
    <property type="match status" value="1"/>
</dbReference>
<evidence type="ECO:0000256" key="1">
    <source>
        <dbReference type="ARBA" id="ARBA00001974"/>
    </source>
</evidence>
<dbReference type="InterPro" id="IPR050446">
    <property type="entry name" value="FAD-oxidoreductase/Apoptosis"/>
</dbReference>
<organism evidence="6 7">
    <name type="scientific">Streptomyces rubrogriseus</name>
    <dbReference type="NCBI Taxonomy" id="194673"/>
    <lineage>
        <taxon>Bacteria</taxon>
        <taxon>Bacillati</taxon>
        <taxon>Actinomycetota</taxon>
        <taxon>Actinomycetes</taxon>
        <taxon>Kitasatosporales</taxon>
        <taxon>Streptomycetaceae</taxon>
        <taxon>Streptomyces</taxon>
        <taxon>Streptomyces violaceoruber group</taxon>
    </lineage>
</organism>
<sequence length="179" mass="18396">MVVVGAGMAGVQTAVALREQGFTGPVTLIGAEPHQPYDRPPLSKAVLLGTAEGSAFDVDFEALGITLRLGCEALGVRPAQHVLDTSEGPVPYDVLVLATGAEPVRLPGAEGVPGVHLLRTLDDAERLRPVLARRHDVVVVGAGWIGAEFATAAREAGCAVTVVEAADRPLADALPAEVA</sequence>
<dbReference type="GO" id="GO:0005737">
    <property type="term" value="C:cytoplasm"/>
    <property type="evidence" value="ECO:0007669"/>
    <property type="project" value="TreeGrafter"/>
</dbReference>
<keyword evidence="3" id="KW-0274">FAD</keyword>
<dbReference type="GO" id="GO:0016651">
    <property type="term" value="F:oxidoreductase activity, acting on NAD(P)H"/>
    <property type="evidence" value="ECO:0007669"/>
    <property type="project" value="TreeGrafter"/>
</dbReference>
<evidence type="ECO:0000256" key="3">
    <source>
        <dbReference type="ARBA" id="ARBA00022827"/>
    </source>
</evidence>
<evidence type="ECO:0000256" key="4">
    <source>
        <dbReference type="ARBA" id="ARBA00023002"/>
    </source>
</evidence>
<dbReference type="InterPro" id="IPR023753">
    <property type="entry name" value="FAD/NAD-binding_dom"/>
</dbReference>
<dbReference type="AlphaFoldDB" id="A0A6G3TE85"/>
<dbReference type="EMBL" id="JAAGMQ010000493">
    <property type="protein sequence ID" value="NEC34932.1"/>
    <property type="molecule type" value="Genomic_DNA"/>
</dbReference>
<dbReference type="PANTHER" id="PTHR43557:SF2">
    <property type="entry name" value="RIESKE DOMAIN-CONTAINING PROTEIN-RELATED"/>
    <property type="match status" value="1"/>
</dbReference>
<keyword evidence="4" id="KW-0560">Oxidoreductase</keyword>
<protein>
    <submittedName>
        <fullName evidence="6">FAD-dependent oxidoreductase</fullName>
    </submittedName>
</protein>
<dbReference type="PRINTS" id="PR00411">
    <property type="entry name" value="PNDRDTASEI"/>
</dbReference>
<evidence type="ECO:0000313" key="6">
    <source>
        <dbReference type="EMBL" id="NEC34932.1"/>
    </source>
</evidence>
<dbReference type="Gene3D" id="3.50.50.60">
    <property type="entry name" value="FAD/NAD(P)-binding domain"/>
    <property type="match status" value="2"/>
</dbReference>
<proteinExistence type="predicted"/>
<dbReference type="InterPro" id="IPR036188">
    <property type="entry name" value="FAD/NAD-bd_sf"/>
</dbReference>
<dbReference type="PANTHER" id="PTHR43557">
    <property type="entry name" value="APOPTOSIS-INDUCING FACTOR 1"/>
    <property type="match status" value="1"/>
</dbReference>
<gene>
    <name evidence="6" type="ORF">G3I66_17440</name>
</gene>
<name>A0A6G3TE85_9ACTN</name>
<dbReference type="Pfam" id="PF07992">
    <property type="entry name" value="Pyr_redox_2"/>
    <property type="match status" value="1"/>
</dbReference>
<dbReference type="PRINTS" id="PR00368">
    <property type="entry name" value="FADPNR"/>
</dbReference>
<accession>A0A6G3TE85</accession>
<keyword evidence="2" id="KW-0285">Flavoprotein</keyword>
<comment type="caution">
    <text evidence="6">The sequence shown here is derived from an EMBL/GenBank/DDBJ whole genome shotgun (WGS) entry which is preliminary data.</text>
</comment>